<dbReference type="PANTHER" id="PTHR12442">
    <property type="entry name" value="DYNEIN INTERMEDIATE CHAIN"/>
    <property type="match status" value="1"/>
</dbReference>
<evidence type="ECO:0000256" key="6">
    <source>
        <dbReference type="ARBA" id="ARBA00022737"/>
    </source>
</evidence>
<keyword evidence="14" id="KW-1185">Reference proteome</keyword>
<dbReference type="GO" id="GO:0005874">
    <property type="term" value="C:microtubule"/>
    <property type="evidence" value="ECO:0007669"/>
    <property type="project" value="UniProtKB-KW"/>
</dbReference>
<keyword evidence="7" id="KW-0243">Dynein</keyword>
<evidence type="ECO:0000256" key="8">
    <source>
        <dbReference type="ARBA" id="ARBA00023069"/>
    </source>
</evidence>
<protein>
    <submittedName>
        <fullName evidence="13">Dynein intermediate chain 2, axonemal</fullName>
    </submittedName>
</protein>
<name>A0ABD2Q3H5_9PLAT</name>
<feature type="compositionally biased region" description="Basic and acidic residues" evidence="12">
    <location>
        <begin position="204"/>
        <end position="233"/>
    </location>
</feature>
<keyword evidence="11" id="KW-0966">Cell projection</keyword>
<dbReference type="InterPro" id="IPR036322">
    <property type="entry name" value="WD40_repeat_dom_sf"/>
</dbReference>
<dbReference type="InterPro" id="IPR015943">
    <property type="entry name" value="WD40/YVTN_repeat-like_dom_sf"/>
</dbReference>
<keyword evidence="6" id="KW-0677">Repeat</keyword>
<dbReference type="PANTHER" id="PTHR12442:SF7">
    <property type="entry name" value="DYNEIN AXONEMAL INTERMEDIATE CHAIN 2"/>
    <property type="match status" value="1"/>
</dbReference>
<feature type="compositionally biased region" description="Basic and acidic residues" evidence="12">
    <location>
        <begin position="151"/>
        <end position="164"/>
    </location>
</feature>
<organism evidence="13 14">
    <name type="scientific">Cichlidogyrus casuarinus</name>
    <dbReference type="NCBI Taxonomy" id="1844966"/>
    <lineage>
        <taxon>Eukaryota</taxon>
        <taxon>Metazoa</taxon>
        <taxon>Spiralia</taxon>
        <taxon>Lophotrochozoa</taxon>
        <taxon>Platyhelminthes</taxon>
        <taxon>Monogenea</taxon>
        <taxon>Monopisthocotylea</taxon>
        <taxon>Dactylogyridea</taxon>
        <taxon>Ancyrocephalidae</taxon>
        <taxon>Cichlidogyrus</taxon>
    </lineage>
</organism>
<evidence type="ECO:0000256" key="11">
    <source>
        <dbReference type="ARBA" id="ARBA00023273"/>
    </source>
</evidence>
<evidence type="ECO:0000256" key="9">
    <source>
        <dbReference type="ARBA" id="ARBA00023175"/>
    </source>
</evidence>
<evidence type="ECO:0000256" key="1">
    <source>
        <dbReference type="ARBA" id="ARBA00004430"/>
    </source>
</evidence>
<sequence length="273" mass="31640">MCHYGPIYALQRNPFFPKNFLSVGDWCARIWSEDCKESAIMWTHYHTQSLTDGCWSPVRPGVFYTSRSDGVLDVWDITFKQKEPTLSLKVYDDAMQCLRMQDSGKVMACGSQGGSISLLEFSESFWCQNKNERAVVNALYERETRREKILETRHREMKLKEKLHSSGGAEEPTETGHQEDDEESEEHLIKKARENFRAIMEQEMEARNKVQQARKEKSETMKNSAKDMAKQNEEPETTQEAVTTKSNQEKIEPEKTEPEEPTQEERSQAEPAE</sequence>
<dbReference type="GO" id="GO:0005930">
    <property type="term" value="C:axoneme"/>
    <property type="evidence" value="ECO:0007669"/>
    <property type="project" value="UniProtKB-SubCell"/>
</dbReference>
<evidence type="ECO:0000256" key="10">
    <source>
        <dbReference type="ARBA" id="ARBA00023212"/>
    </source>
</evidence>
<evidence type="ECO:0000256" key="5">
    <source>
        <dbReference type="ARBA" id="ARBA00022701"/>
    </source>
</evidence>
<keyword evidence="5" id="KW-0493">Microtubule</keyword>
<proteinExistence type="inferred from homology"/>
<comment type="caution">
    <text evidence="13">The sequence shown here is derived from an EMBL/GenBank/DDBJ whole genome shotgun (WGS) entry which is preliminary data.</text>
</comment>
<evidence type="ECO:0000256" key="12">
    <source>
        <dbReference type="SAM" id="MobiDB-lite"/>
    </source>
</evidence>
<keyword evidence="8" id="KW-0969">Cilium</keyword>
<dbReference type="InterPro" id="IPR050687">
    <property type="entry name" value="Dynein_IC"/>
</dbReference>
<evidence type="ECO:0000256" key="2">
    <source>
        <dbReference type="ARBA" id="ARBA00011059"/>
    </source>
</evidence>
<keyword evidence="4" id="KW-0853">WD repeat</keyword>
<evidence type="ECO:0000256" key="4">
    <source>
        <dbReference type="ARBA" id="ARBA00022574"/>
    </source>
</evidence>
<feature type="region of interest" description="Disordered" evidence="12">
    <location>
        <begin position="204"/>
        <end position="273"/>
    </location>
</feature>
<reference evidence="13 14" key="1">
    <citation type="submission" date="2024-11" db="EMBL/GenBank/DDBJ databases">
        <title>Adaptive evolution of stress response genes in parasites aligns with host niche diversity.</title>
        <authorList>
            <person name="Hahn C."/>
            <person name="Resl P."/>
        </authorList>
    </citation>
    <scope>NUCLEOTIDE SEQUENCE [LARGE SCALE GENOMIC DNA]</scope>
    <source>
        <strain evidence="13">EGGRZ-B1_66</strain>
        <tissue evidence="13">Body</tissue>
    </source>
</reference>
<feature type="region of interest" description="Disordered" evidence="12">
    <location>
        <begin position="151"/>
        <end position="187"/>
    </location>
</feature>
<dbReference type="Proteomes" id="UP001626550">
    <property type="component" value="Unassembled WGS sequence"/>
</dbReference>
<dbReference type="SUPFAM" id="SSF50978">
    <property type="entry name" value="WD40 repeat-like"/>
    <property type="match status" value="1"/>
</dbReference>
<dbReference type="GO" id="GO:0030286">
    <property type="term" value="C:dynein complex"/>
    <property type="evidence" value="ECO:0007669"/>
    <property type="project" value="UniProtKB-KW"/>
</dbReference>
<keyword evidence="9" id="KW-0505">Motor protein</keyword>
<comment type="similarity">
    <text evidence="2">Belongs to the dynein intermediate chain family.</text>
</comment>
<evidence type="ECO:0000313" key="14">
    <source>
        <dbReference type="Proteomes" id="UP001626550"/>
    </source>
</evidence>
<comment type="subcellular location">
    <subcellularLocation>
        <location evidence="1">Cytoplasm</location>
        <location evidence="1">Cytoskeleton</location>
        <location evidence="1">Cilium axoneme</location>
    </subcellularLocation>
</comment>
<dbReference type="Gene3D" id="2.130.10.10">
    <property type="entry name" value="YVTN repeat-like/Quinoprotein amine dehydrogenase"/>
    <property type="match status" value="1"/>
</dbReference>
<feature type="compositionally biased region" description="Basic and acidic residues" evidence="12">
    <location>
        <begin position="247"/>
        <end position="273"/>
    </location>
</feature>
<evidence type="ECO:0000313" key="13">
    <source>
        <dbReference type="EMBL" id="KAL3314150.1"/>
    </source>
</evidence>
<keyword evidence="10" id="KW-0206">Cytoskeleton</keyword>
<dbReference type="AlphaFoldDB" id="A0ABD2Q3H5"/>
<dbReference type="EMBL" id="JBJKFK010001082">
    <property type="protein sequence ID" value="KAL3314150.1"/>
    <property type="molecule type" value="Genomic_DNA"/>
</dbReference>
<evidence type="ECO:0000256" key="7">
    <source>
        <dbReference type="ARBA" id="ARBA00023017"/>
    </source>
</evidence>
<evidence type="ECO:0000256" key="3">
    <source>
        <dbReference type="ARBA" id="ARBA00022490"/>
    </source>
</evidence>
<accession>A0ABD2Q3H5</accession>
<keyword evidence="3" id="KW-0963">Cytoplasm</keyword>
<gene>
    <name evidence="13" type="primary">DNAI2_2</name>
    <name evidence="13" type="ORF">Ciccas_007237</name>
</gene>